<evidence type="ECO:0000313" key="1">
    <source>
        <dbReference type="EMBL" id="KAL3070314.1"/>
    </source>
</evidence>
<evidence type="ECO:0000313" key="2">
    <source>
        <dbReference type="Proteomes" id="UP001620645"/>
    </source>
</evidence>
<protein>
    <submittedName>
        <fullName evidence="1">Uncharacterized protein</fullName>
    </submittedName>
</protein>
<keyword evidence="2" id="KW-1185">Reference proteome</keyword>
<sequence length="116" mass="13991">MLPVDLLEEEQRNRQLRRLSATKNLPSIFLDHYSSVFRKQLEDYVLDKMRKLAYEELDVKVLFDQILDHVLRIDRAAVRHSNVDEVERAKKEKPPLNKILIKFITRRWNSTFRMLV</sequence>
<reference evidence="1 2" key="1">
    <citation type="submission" date="2024-10" db="EMBL/GenBank/DDBJ databases">
        <authorList>
            <person name="Kim D."/>
        </authorList>
    </citation>
    <scope>NUCLEOTIDE SEQUENCE [LARGE SCALE GENOMIC DNA]</scope>
    <source>
        <strain evidence="1">Taebaek</strain>
    </source>
</reference>
<dbReference type="Proteomes" id="UP001620645">
    <property type="component" value="Unassembled WGS sequence"/>
</dbReference>
<dbReference type="AlphaFoldDB" id="A0ABD2HS60"/>
<name>A0ABD2HS60_HETSC</name>
<accession>A0ABD2HS60</accession>
<organism evidence="1 2">
    <name type="scientific">Heterodera schachtii</name>
    <name type="common">Sugarbeet cyst nematode worm</name>
    <name type="synonym">Tylenchus schachtii</name>
    <dbReference type="NCBI Taxonomy" id="97005"/>
    <lineage>
        <taxon>Eukaryota</taxon>
        <taxon>Metazoa</taxon>
        <taxon>Ecdysozoa</taxon>
        <taxon>Nematoda</taxon>
        <taxon>Chromadorea</taxon>
        <taxon>Rhabditida</taxon>
        <taxon>Tylenchina</taxon>
        <taxon>Tylenchomorpha</taxon>
        <taxon>Tylenchoidea</taxon>
        <taxon>Heteroderidae</taxon>
        <taxon>Heteroderinae</taxon>
        <taxon>Heterodera</taxon>
    </lineage>
</organism>
<comment type="caution">
    <text evidence="1">The sequence shown here is derived from an EMBL/GenBank/DDBJ whole genome shotgun (WGS) entry which is preliminary data.</text>
</comment>
<dbReference type="EMBL" id="JBICCN010000411">
    <property type="protein sequence ID" value="KAL3070314.1"/>
    <property type="molecule type" value="Genomic_DNA"/>
</dbReference>
<gene>
    <name evidence="1" type="ORF">niasHS_016141</name>
</gene>
<proteinExistence type="predicted"/>